<dbReference type="AlphaFoldDB" id="A0A5A7PNP0"/>
<protein>
    <submittedName>
        <fullName evidence="2">Deoxycytidine triphosphate deaminase</fullName>
    </submittedName>
</protein>
<accession>A0A5A7PNP0</accession>
<feature type="compositionally biased region" description="Low complexity" evidence="1">
    <location>
        <begin position="1"/>
        <end position="14"/>
    </location>
</feature>
<feature type="region of interest" description="Disordered" evidence="1">
    <location>
        <begin position="236"/>
        <end position="264"/>
    </location>
</feature>
<dbReference type="Proteomes" id="UP000325081">
    <property type="component" value="Unassembled WGS sequence"/>
</dbReference>
<name>A0A5A7PNP0_STRAF</name>
<dbReference type="EMBL" id="BKCP01004827">
    <property type="protein sequence ID" value="GER33927.1"/>
    <property type="molecule type" value="Genomic_DNA"/>
</dbReference>
<evidence type="ECO:0000313" key="2">
    <source>
        <dbReference type="EMBL" id="GER33927.1"/>
    </source>
</evidence>
<feature type="region of interest" description="Disordered" evidence="1">
    <location>
        <begin position="1"/>
        <end position="62"/>
    </location>
</feature>
<organism evidence="2 3">
    <name type="scientific">Striga asiatica</name>
    <name type="common">Asiatic witchweed</name>
    <name type="synonym">Buchnera asiatica</name>
    <dbReference type="NCBI Taxonomy" id="4170"/>
    <lineage>
        <taxon>Eukaryota</taxon>
        <taxon>Viridiplantae</taxon>
        <taxon>Streptophyta</taxon>
        <taxon>Embryophyta</taxon>
        <taxon>Tracheophyta</taxon>
        <taxon>Spermatophyta</taxon>
        <taxon>Magnoliopsida</taxon>
        <taxon>eudicotyledons</taxon>
        <taxon>Gunneridae</taxon>
        <taxon>Pentapetalae</taxon>
        <taxon>asterids</taxon>
        <taxon>lamiids</taxon>
        <taxon>Lamiales</taxon>
        <taxon>Orobanchaceae</taxon>
        <taxon>Buchnereae</taxon>
        <taxon>Striga</taxon>
    </lineage>
</organism>
<feature type="compositionally biased region" description="Basic residues" evidence="1">
    <location>
        <begin position="247"/>
        <end position="257"/>
    </location>
</feature>
<gene>
    <name evidence="2" type="ORF">STAS_10100</name>
</gene>
<reference evidence="3" key="1">
    <citation type="journal article" date="2019" name="Curr. Biol.">
        <title>Genome Sequence of Striga asiatica Provides Insight into the Evolution of Plant Parasitism.</title>
        <authorList>
            <person name="Yoshida S."/>
            <person name="Kim S."/>
            <person name="Wafula E.K."/>
            <person name="Tanskanen J."/>
            <person name="Kim Y.M."/>
            <person name="Honaas L."/>
            <person name="Yang Z."/>
            <person name="Spallek T."/>
            <person name="Conn C.E."/>
            <person name="Ichihashi Y."/>
            <person name="Cheong K."/>
            <person name="Cui S."/>
            <person name="Der J.P."/>
            <person name="Gundlach H."/>
            <person name="Jiao Y."/>
            <person name="Hori C."/>
            <person name="Ishida J.K."/>
            <person name="Kasahara H."/>
            <person name="Kiba T."/>
            <person name="Kim M.S."/>
            <person name="Koo N."/>
            <person name="Laohavisit A."/>
            <person name="Lee Y.H."/>
            <person name="Lumba S."/>
            <person name="McCourt P."/>
            <person name="Mortimer J.C."/>
            <person name="Mutuku J.M."/>
            <person name="Nomura T."/>
            <person name="Sasaki-Sekimoto Y."/>
            <person name="Seto Y."/>
            <person name="Wang Y."/>
            <person name="Wakatake T."/>
            <person name="Sakakibara H."/>
            <person name="Demura T."/>
            <person name="Yamaguchi S."/>
            <person name="Yoneyama K."/>
            <person name="Manabe R.I."/>
            <person name="Nelson D.C."/>
            <person name="Schulman A.H."/>
            <person name="Timko M.P."/>
            <person name="dePamphilis C.W."/>
            <person name="Choi D."/>
            <person name="Shirasu K."/>
        </authorList>
    </citation>
    <scope>NUCLEOTIDE SEQUENCE [LARGE SCALE GENOMIC DNA]</scope>
    <source>
        <strain evidence="3">cv. UVA1</strain>
    </source>
</reference>
<sequence>MEVETPDSISSSSSKQRKKPPSPSKASGQLKTWRRTGNKEGRLQREMQATTPIGKSVLGKRSRATQLALTSVEEEAEHEQADNRKLKANEHAITLVSLAIDIQHFSLEHLANAQTPSLKRANPRVLGQSHTRVTFFISCIFLFLEEALNGARRLQARLADDRVVCSATERAIARDCAAFGLPLRCSDAKETFVGLLCVYRDHRRSLLVAVGGLRAEERQWSLAGVAGSERRGRRAFSQTMTTSQFQRQRRGTRRSRSRGPDGGKLLFLGLCSGGRREGGVRRSGC</sequence>
<proteinExistence type="predicted"/>
<comment type="caution">
    <text evidence="2">The sequence shown here is derived from an EMBL/GenBank/DDBJ whole genome shotgun (WGS) entry which is preliminary data.</text>
</comment>
<evidence type="ECO:0000313" key="3">
    <source>
        <dbReference type="Proteomes" id="UP000325081"/>
    </source>
</evidence>
<keyword evidence="3" id="KW-1185">Reference proteome</keyword>
<evidence type="ECO:0000256" key="1">
    <source>
        <dbReference type="SAM" id="MobiDB-lite"/>
    </source>
</evidence>